<dbReference type="PROSITE" id="PS51257">
    <property type="entry name" value="PROKAR_LIPOPROTEIN"/>
    <property type="match status" value="1"/>
</dbReference>
<comment type="caution">
    <text evidence="1">The sequence shown here is derived from an EMBL/GenBank/DDBJ whole genome shotgun (WGS) entry which is preliminary data.</text>
</comment>
<dbReference type="Proteomes" id="UP001595904">
    <property type="component" value="Unassembled WGS sequence"/>
</dbReference>
<organism evidence="1 2">
    <name type="scientific">Steroidobacter flavus</name>
    <dbReference type="NCBI Taxonomy" id="1842136"/>
    <lineage>
        <taxon>Bacteria</taxon>
        <taxon>Pseudomonadati</taxon>
        <taxon>Pseudomonadota</taxon>
        <taxon>Gammaproteobacteria</taxon>
        <taxon>Steroidobacterales</taxon>
        <taxon>Steroidobacteraceae</taxon>
        <taxon>Steroidobacter</taxon>
    </lineage>
</organism>
<evidence type="ECO:0000313" key="1">
    <source>
        <dbReference type="EMBL" id="MFC4314079.1"/>
    </source>
</evidence>
<dbReference type="EMBL" id="JBHSDU010000015">
    <property type="protein sequence ID" value="MFC4314079.1"/>
    <property type="molecule type" value="Genomic_DNA"/>
</dbReference>
<proteinExistence type="predicted"/>
<evidence type="ECO:0008006" key="3">
    <source>
        <dbReference type="Google" id="ProtNLM"/>
    </source>
</evidence>
<accession>A0ABV8T6Q3</accession>
<dbReference type="RefSeq" id="WP_380604964.1">
    <property type="nucleotide sequence ID" value="NZ_JBHSDU010000015.1"/>
</dbReference>
<name>A0ABV8T6Q3_9GAMM</name>
<reference evidence="2" key="1">
    <citation type="journal article" date="2019" name="Int. J. Syst. Evol. Microbiol.">
        <title>The Global Catalogue of Microorganisms (GCM) 10K type strain sequencing project: providing services to taxonomists for standard genome sequencing and annotation.</title>
        <authorList>
            <consortium name="The Broad Institute Genomics Platform"/>
            <consortium name="The Broad Institute Genome Sequencing Center for Infectious Disease"/>
            <person name="Wu L."/>
            <person name="Ma J."/>
        </authorList>
    </citation>
    <scope>NUCLEOTIDE SEQUENCE [LARGE SCALE GENOMIC DNA]</scope>
    <source>
        <strain evidence="2">CGMCC 1.10759</strain>
    </source>
</reference>
<keyword evidence="2" id="KW-1185">Reference proteome</keyword>
<evidence type="ECO:0000313" key="2">
    <source>
        <dbReference type="Proteomes" id="UP001595904"/>
    </source>
</evidence>
<protein>
    <recommendedName>
        <fullName evidence="3">Lipoprotein</fullName>
    </recommendedName>
</protein>
<sequence length="81" mass="8516">MISNRRSLILVALLIAGCGGGGYEGSGGTPSPPAGATGTAFTPFIKAQFTQTSNTAEPTDVNDRQFEFDEDETSFDDVLQK</sequence>
<gene>
    <name evidence="1" type="ORF">ACFPN2_33710</name>
</gene>